<dbReference type="AlphaFoldDB" id="A0A266Q3U3"/>
<evidence type="ECO:0000259" key="2">
    <source>
        <dbReference type="Pfam" id="PF04909"/>
    </source>
</evidence>
<comment type="caution">
    <text evidence="3">The sequence shown here is derived from an EMBL/GenBank/DDBJ whole genome shotgun (WGS) entry which is preliminary data.</text>
</comment>
<dbReference type="RefSeq" id="WP_094985594.1">
    <property type="nucleotide sequence ID" value="NZ_NHNI01000002.1"/>
</dbReference>
<gene>
    <name evidence="3" type="ORF">CBP51_15245</name>
</gene>
<dbReference type="Gene3D" id="3.20.20.140">
    <property type="entry name" value="Metal-dependent hydrolases"/>
    <property type="match status" value="1"/>
</dbReference>
<evidence type="ECO:0000313" key="3">
    <source>
        <dbReference type="EMBL" id="OZY84547.1"/>
    </source>
</evidence>
<sequence length="286" mass="32698">MIVDSHVHIWAPHCADRPWPNPQTAKPHKAYPGINEHGMSKQMLVAAMDTAGVNRAILIPPSWEGHYNDLALDAVQSYPERFAVMGRIFLEEPMPEAQFNLWRQQQGIVGVRCIFHSPRYQQLLCDGAFDWFWQIAANNKLPVTLMMPGLKNAALIIEHLLKTFPALKLSLDHVNIQGADKDQVATQVKQFSALAHYDNFAIKASAVPSWSQESFPFKDTHDHLKRLFDAFGPQRTFWGSDFTRLDVDYRRAVCQFTEAMNWLDGRDLEWVMGRGVCEWLGWPINA</sequence>
<dbReference type="InterPro" id="IPR032466">
    <property type="entry name" value="Metal_Hydrolase"/>
</dbReference>
<dbReference type="GO" id="GO:0016787">
    <property type="term" value="F:hydrolase activity"/>
    <property type="evidence" value="ECO:0007669"/>
    <property type="project" value="InterPro"/>
</dbReference>
<dbReference type="InterPro" id="IPR006680">
    <property type="entry name" value="Amidohydro-rel"/>
</dbReference>
<protein>
    <recommendedName>
        <fullName evidence="2">Amidohydrolase-related domain-containing protein</fullName>
    </recommendedName>
</protein>
<evidence type="ECO:0000313" key="4">
    <source>
        <dbReference type="Proteomes" id="UP000216101"/>
    </source>
</evidence>
<organism evidence="3 4">
    <name type="scientific">Cellvibrio mixtus</name>
    <dbReference type="NCBI Taxonomy" id="39650"/>
    <lineage>
        <taxon>Bacteria</taxon>
        <taxon>Pseudomonadati</taxon>
        <taxon>Pseudomonadota</taxon>
        <taxon>Gammaproteobacteria</taxon>
        <taxon>Cellvibrionales</taxon>
        <taxon>Cellvibrionaceae</taxon>
        <taxon>Cellvibrio</taxon>
    </lineage>
</organism>
<dbReference type="Proteomes" id="UP000216101">
    <property type="component" value="Unassembled WGS sequence"/>
</dbReference>
<evidence type="ECO:0000256" key="1">
    <source>
        <dbReference type="ARBA" id="ARBA00023239"/>
    </source>
</evidence>
<keyword evidence="1" id="KW-0456">Lyase</keyword>
<dbReference type="EMBL" id="NHNI01000002">
    <property type="protein sequence ID" value="OZY84547.1"/>
    <property type="molecule type" value="Genomic_DNA"/>
</dbReference>
<accession>A0A266Q3U3</accession>
<reference evidence="4" key="1">
    <citation type="submission" date="2017-05" db="EMBL/GenBank/DDBJ databases">
        <authorList>
            <person name="Barney B.M."/>
        </authorList>
    </citation>
    <scope>NUCLEOTIDE SEQUENCE [LARGE SCALE GENOMIC DNA]</scope>
    <source>
        <strain evidence="4">PSBB022</strain>
    </source>
</reference>
<dbReference type="InterPro" id="IPR032465">
    <property type="entry name" value="ACMSD"/>
</dbReference>
<name>A0A266Q3U3_9GAMM</name>
<proteinExistence type="predicted"/>
<feature type="domain" description="Amidohydrolase-related" evidence="2">
    <location>
        <begin position="3"/>
        <end position="246"/>
    </location>
</feature>
<dbReference type="SUPFAM" id="SSF51556">
    <property type="entry name" value="Metallo-dependent hydrolases"/>
    <property type="match status" value="1"/>
</dbReference>
<dbReference type="PANTHER" id="PTHR21240">
    <property type="entry name" value="2-AMINO-3-CARBOXYLMUCONATE-6-SEMIALDEHYDE DECARBOXYLASE"/>
    <property type="match status" value="1"/>
</dbReference>
<keyword evidence="4" id="KW-1185">Reference proteome</keyword>
<dbReference type="GO" id="GO:0016831">
    <property type="term" value="F:carboxy-lyase activity"/>
    <property type="evidence" value="ECO:0007669"/>
    <property type="project" value="InterPro"/>
</dbReference>
<dbReference type="Pfam" id="PF04909">
    <property type="entry name" value="Amidohydro_2"/>
    <property type="match status" value="1"/>
</dbReference>